<evidence type="ECO:0000313" key="4">
    <source>
        <dbReference type="EMBL" id="MBV7672763.1"/>
    </source>
</evidence>
<reference evidence="5 6" key="1">
    <citation type="submission" date="2020-01" db="EMBL/GenBank/DDBJ databases">
        <title>Insect and environment-associated Actinomycetes.</title>
        <authorList>
            <person name="Currrie C."/>
            <person name="Chevrette M."/>
            <person name="Carlson C."/>
            <person name="Stubbendieck R."/>
            <person name="Wendt-Pienkowski E."/>
        </authorList>
    </citation>
    <scope>NUCLEOTIDE SEQUENCE [LARGE SCALE GENOMIC DNA]</scope>
    <source>
        <strain evidence="5 6">SID11342</strain>
    </source>
</reference>
<evidence type="ECO:0000313" key="7">
    <source>
        <dbReference type="Proteomes" id="UP000735541"/>
    </source>
</evidence>
<dbReference type="GO" id="GO:1901605">
    <property type="term" value="P:alpha-amino acid metabolic process"/>
    <property type="evidence" value="ECO:0007669"/>
    <property type="project" value="UniProtKB-ARBA"/>
</dbReference>
<evidence type="ECO:0000259" key="3">
    <source>
        <dbReference type="Pfam" id="PF00291"/>
    </source>
</evidence>
<evidence type="ECO:0000313" key="6">
    <source>
        <dbReference type="Proteomes" id="UP000471293"/>
    </source>
</evidence>
<evidence type="ECO:0000313" key="5">
    <source>
        <dbReference type="EMBL" id="NEA14708.1"/>
    </source>
</evidence>
<dbReference type="InterPro" id="IPR001926">
    <property type="entry name" value="TrpB-like_PALP"/>
</dbReference>
<comment type="cofactor">
    <cofactor evidence="1">
        <name>pyridoxal 5'-phosphate</name>
        <dbReference type="ChEBI" id="CHEBI:597326"/>
    </cofactor>
</comment>
<dbReference type="Gene3D" id="3.40.50.1100">
    <property type="match status" value="2"/>
</dbReference>
<sequence length="343" mass="35799">MSGALQRPAVVSRVSDLIGCTPLLALATTETGSRLLLKLEMFNPTGTAKIRMARAMIDAAESAGDLRAGGRIIESTSGNTGLGLSVIAAERGYTFTAVVDHHAAADKLRAMKALGAELVYVDAGGDGSELHTAAREELAEDMARDEDNTVFTEQHNNPANGVGYFPVAHELAEALDGRLDVLVGAVGTGGGLCGTSRELAKLINGFTTIGVEPKGSTAFGGPAHDYYQSGTGTPEGAELGALVDFALIDEGVKVGDVEAFATCRAVARTGLLIGGSAGGVVYEALTRLSSLPPGTTMVALINDGGEKYMDTVFNDDWMTQRDLLSAETEREVEEHLTKLRGNR</sequence>
<dbReference type="InterPro" id="IPR050214">
    <property type="entry name" value="Cys_Synth/Cystath_Beta-Synth"/>
</dbReference>
<dbReference type="InterPro" id="IPR036052">
    <property type="entry name" value="TrpB-like_PALP_sf"/>
</dbReference>
<dbReference type="Proteomes" id="UP000471293">
    <property type="component" value="Unassembled WGS sequence"/>
</dbReference>
<proteinExistence type="predicted"/>
<organism evidence="5 6">
    <name type="scientific">Streptomyces halstedii</name>
    <dbReference type="NCBI Taxonomy" id="1944"/>
    <lineage>
        <taxon>Bacteria</taxon>
        <taxon>Bacillati</taxon>
        <taxon>Actinomycetota</taxon>
        <taxon>Actinomycetes</taxon>
        <taxon>Kitasatosporales</taxon>
        <taxon>Streptomycetaceae</taxon>
        <taxon>Streptomyces</taxon>
    </lineage>
</organism>
<keyword evidence="2" id="KW-0663">Pyridoxal phosphate</keyword>
<keyword evidence="7" id="KW-1185">Reference proteome</keyword>
<protein>
    <submittedName>
        <fullName evidence="5">Cysteine synthase family protein</fullName>
    </submittedName>
</protein>
<dbReference type="SUPFAM" id="SSF53686">
    <property type="entry name" value="Tryptophan synthase beta subunit-like PLP-dependent enzymes"/>
    <property type="match status" value="1"/>
</dbReference>
<feature type="domain" description="Tryptophan synthase beta chain-like PALP" evidence="3">
    <location>
        <begin position="14"/>
        <end position="302"/>
    </location>
</feature>
<accession>A0A6N9TTJ1</accession>
<dbReference type="EMBL" id="JAHUVW010000001">
    <property type="protein sequence ID" value="MBV7672763.1"/>
    <property type="molecule type" value="Genomic_DNA"/>
</dbReference>
<dbReference type="CDD" id="cd01561">
    <property type="entry name" value="CBS_like"/>
    <property type="match status" value="1"/>
</dbReference>
<evidence type="ECO:0000256" key="2">
    <source>
        <dbReference type="ARBA" id="ARBA00022898"/>
    </source>
</evidence>
<dbReference type="EMBL" id="JAAGLQ010000077">
    <property type="protein sequence ID" value="NEA14708.1"/>
    <property type="molecule type" value="Genomic_DNA"/>
</dbReference>
<comment type="caution">
    <text evidence="5">The sequence shown here is derived from an EMBL/GenBank/DDBJ whole genome shotgun (WGS) entry which is preliminary data.</text>
</comment>
<evidence type="ECO:0000256" key="1">
    <source>
        <dbReference type="ARBA" id="ARBA00001933"/>
    </source>
</evidence>
<dbReference type="Proteomes" id="UP000735541">
    <property type="component" value="Unassembled WGS sequence"/>
</dbReference>
<name>A0A6N9TTJ1_STRHA</name>
<dbReference type="PANTHER" id="PTHR10314">
    <property type="entry name" value="CYSTATHIONINE BETA-SYNTHASE"/>
    <property type="match status" value="1"/>
</dbReference>
<dbReference type="Pfam" id="PF00291">
    <property type="entry name" value="PALP"/>
    <property type="match status" value="1"/>
</dbReference>
<reference evidence="4 7" key="2">
    <citation type="submission" date="2021-07" db="EMBL/GenBank/DDBJ databases">
        <title>Sequencing Streptomyces halstedii LGO-A4 genome an citrus endophytic actinomycete.</title>
        <authorList>
            <person name="Samborskyy M."/>
            <person name="Scott N."/>
            <person name="Deglau R."/>
            <person name="Dickens S."/>
            <person name="Oliveira L.G."/>
        </authorList>
    </citation>
    <scope>NUCLEOTIDE SEQUENCE [LARGE SCALE GENOMIC DNA]</scope>
    <source>
        <strain evidence="4 7">LGO-A4</strain>
    </source>
</reference>
<dbReference type="AlphaFoldDB" id="A0A6N9TTJ1"/>
<gene>
    <name evidence="5" type="ORF">G3I29_04000</name>
    <name evidence="4" type="ORF">STHAL_25290</name>
</gene>
<dbReference type="RefSeq" id="WP_164342468.1">
    <property type="nucleotide sequence ID" value="NZ_JAAGLQ010000077.1"/>
</dbReference>